<feature type="compositionally biased region" description="Low complexity" evidence="1">
    <location>
        <begin position="14"/>
        <end position="23"/>
    </location>
</feature>
<evidence type="ECO:0000313" key="3">
    <source>
        <dbReference type="Proteomes" id="UP001178507"/>
    </source>
</evidence>
<evidence type="ECO:0000256" key="1">
    <source>
        <dbReference type="SAM" id="MobiDB-lite"/>
    </source>
</evidence>
<protein>
    <submittedName>
        <fullName evidence="2">Uncharacterized protein</fullName>
    </submittedName>
</protein>
<dbReference type="Proteomes" id="UP001178507">
    <property type="component" value="Unassembled WGS sequence"/>
</dbReference>
<dbReference type="PANTHER" id="PTHR21580">
    <property type="entry name" value="SHIPPO-1-RELATED"/>
    <property type="match status" value="1"/>
</dbReference>
<sequence>MTGTNEDPSESNTAPAAPAAPAEPAHEATPEAPAAPAAPAEPANEATPEAPAAPAAPAEPAHEATPEAPAAPAAPAEPANEATPEAPAAPAAPAEPAHEADAAHAEGVVQNALAEHAKQVVESQTVGDALTQHAYEVNFEQANAAADAPAHNQEPPDAADAVAQVLDEVNRHQEIVSKALAEHLQQVASQDAVDKALADLEAQEAAEVEKVVTEALDEERTQEDMWQASYSQDSFHTASPKTMNRSSRSLPGGASTFSSRDDIKSRLQFSSMTDGGVKKGPTFMHVASNHKTGARWTFGQKGPSTFFSSSCSPAPGAYNLPGGSGTTGASAGTSKYKSQPKFTFGGGSRFVDGPQEHKKPGPGAYNPRDPLLTAGPKVSFGGASAGRGPPLPENAPGPGAYEQRSSLGKSKMFTARGRTAGSYMRSRSQPGPGAYDPKAGAVLMGIPKCGFGTSTRTDITGAARSLFGPGPGAYDMQHAMSVGKNGPKYSATSRRHVHDLDSYVTPGPGTYNAHTTSFMVE</sequence>
<feature type="compositionally biased region" description="Polar residues" evidence="1">
    <location>
        <begin position="228"/>
        <end position="249"/>
    </location>
</feature>
<feature type="region of interest" description="Disordered" evidence="1">
    <location>
        <begin position="325"/>
        <end position="434"/>
    </location>
</feature>
<organism evidence="2 3">
    <name type="scientific">Effrenium voratum</name>
    <dbReference type="NCBI Taxonomy" id="2562239"/>
    <lineage>
        <taxon>Eukaryota</taxon>
        <taxon>Sar</taxon>
        <taxon>Alveolata</taxon>
        <taxon>Dinophyceae</taxon>
        <taxon>Suessiales</taxon>
        <taxon>Symbiodiniaceae</taxon>
        <taxon>Effrenium</taxon>
    </lineage>
</organism>
<feature type="region of interest" description="Disordered" evidence="1">
    <location>
        <begin position="1"/>
        <end position="105"/>
    </location>
</feature>
<name>A0AA36NJT9_9DINO</name>
<feature type="compositionally biased region" description="Low complexity" evidence="1">
    <location>
        <begin position="66"/>
        <end position="95"/>
    </location>
</feature>
<dbReference type="AlphaFoldDB" id="A0AA36NJT9"/>
<feature type="compositionally biased region" description="Low complexity" evidence="1">
    <location>
        <begin position="30"/>
        <end position="59"/>
    </location>
</feature>
<reference evidence="2" key="1">
    <citation type="submission" date="2023-08" db="EMBL/GenBank/DDBJ databases">
        <authorList>
            <person name="Chen Y."/>
            <person name="Shah S."/>
            <person name="Dougan E. K."/>
            <person name="Thang M."/>
            <person name="Chan C."/>
        </authorList>
    </citation>
    <scope>NUCLEOTIDE SEQUENCE</scope>
</reference>
<dbReference type="InterPro" id="IPR010736">
    <property type="entry name" value="SHIPPO-rpt"/>
</dbReference>
<evidence type="ECO:0000313" key="2">
    <source>
        <dbReference type="EMBL" id="CAJ1406911.1"/>
    </source>
</evidence>
<accession>A0AA36NJT9</accession>
<gene>
    <name evidence="2" type="ORF">EVOR1521_LOCUS28743</name>
</gene>
<feature type="region of interest" description="Disordered" evidence="1">
    <location>
        <begin position="228"/>
        <end position="259"/>
    </location>
</feature>
<feature type="compositionally biased region" description="Polar residues" evidence="1">
    <location>
        <begin position="1"/>
        <end position="13"/>
    </location>
</feature>
<keyword evidence="3" id="KW-1185">Reference proteome</keyword>
<dbReference type="Pfam" id="PF07004">
    <property type="entry name" value="SHIPPO-rpt"/>
    <property type="match status" value="6"/>
</dbReference>
<dbReference type="InterPro" id="IPR051291">
    <property type="entry name" value="CIMAP"/>
</dbReference>
<comment type="caution">
    <text evidence="2">The sequence shown here is derived from an EMBL/GenBank/DDBJ whole genome shotgun (WGS) entry which is preliminary data.</text>
</comment>
<dbReference type="PANTHER" id="PTHR21580:SF28">
    <property type="entry name" value="BOREALIN N-TERMINAL DOMAIN-CONTAINING PROTEIN-RELATED"/>
    <property type="match status" value="1"/>
</dbReference>
<proteinExistence type="predicted"/>
<dbReference type="EMBL" id="CAUJNA010003650">
    <property type="protein sequence ID" value="CAJ1406911.1"/>
    <property type="molecule type" value="Genomic_DNA"/>
</dbReference>